<protein>
    <submittedName>
        <fullName evidence="1">Uncharacterized protein</fullName>
    </submittedName>
</protein>
<gene>
    <name evidence="1" type="ORF">RF11_14100</name>
</gene>
<evidence type="ECO:0000313" key="1">
    <source>
        <dbReference type="EMBL" id="KII72149.1"/>
    </source>
</evidence>
<organism evidence="1 2">
    <name type="scientific">Thelohanellus kitauei</name>
    <name type="common">Myxosporean</name>
    <dbReference type="NCBI Taxonomy" id="669202"/>
    <lineage>
        <taxon>Eukaryota</taxon>
        <taxon>Metazoa</taxon>
        <taxon>Cnidaria</taxon>
        <taxon>Myxozoa</taxon>
        <taxon>Myxosporea</taxon>
        <taxon>Bivalvulida</taxon>
        <taxon>Platysporina</taxon>
        <taxon>Myxobolidae</taxon>
        <taxon>Thelohanellus</taxon>
    </lineage>
</organism>
<keyword evidence="2" id="KW-1185">Reference proteome</keyword>
<dbReference type="EMBL" id="JWZT01001365">
    <property type="protein sequence ID" value="KII72149.1"/>
    <property type="molecule type" value="Genomic_DNA"/>
</dbReference>
<accession>A0A0C2J2V6</accession>
<dbReference type="AlphaFoldDB" id="A0A0C2J2V6"/>
<dbReference type="Proteomes" id="UP000031668">
    <property type="component" value="Unassembled WGS sequence"/>
</dbReference>
<reference evidence="1 2" key="1">
    <citation type="journal article" date="2014" name="Genome Biol. Evol.">
        <title>The genome of the myxosporean Thelohanellus kitauei shows adaptations to nutrient acquisition within its fish host.</title>
        <authorList>
            <person name="Yang Y."/>
            <person name="Xiong J."/>
            <person name="Zhou Z."/>
            <person name="Huo F."/>
            <person name="Miao W."/>
            <person name="Ran C."/>
            <person name="Liu Y."/>
            <person name="Zhang J."/>
            <person name="Feng J."/>
            <person name="Wang M."/>
            <person name="Wang M."/>
            <person name="Wang L."/>
            <person name="Yao B."/>
        </authorList>
    </citation>
    <scope>NUCLEOTIDE SEQUENCE [LARGE SCALE GENOMIC DNA]</scope>
    <source>
        <strain evidence="1">Wuqing</strain>
    </source>
</reference>
<evidence type="ECO:0000313" key="2">
    <source>
        <dbReference type="Proteomes" id="UP000031668"/>
    </source>
</evidence>
<sequence>MYVKENLDWHRCRKTANNSRSTKSELLTKQHDFVRNDNLPKNAAIIASFRVAYNFDTNSKSFCSCIKSVKPQKIEDEFVNLEECSSPKFEAIDEYVNSYIKRSFTGFQLFSISLE</sequence>
<name>A0A0C2J2V6_THEKT</name>
<comment type="caution">
    <text evidence="1">The sequence shown here is derived from an EMBL/GenBank/DDBJ whole genome shotgun (WGS) entry which is preliminary data.</text>
</comment>
<proteinExistence type="predicted"/>